<feature type="region of interest" description="Disordered" evidence="7">
    <location>
        <begin position="513"/>
        <end position="533"/>
    </location>
</feature>
<accession>A0ABN9M5J7</accession>
<evidence type="ECO:0000313" key="10">
    <source>
        <dbReference type="EMBL" id="CAJ0957999.1"/>
    </source>
</evidence>
<keyword evidence="6" id="KW-0695">RNA-directed DNA polymerase</keyword>
<feature type="region of interest" description="Disordered" evidence="7">
    <location>
        <begin position="570"/>
        <end position="627"/>
    </location>
</feature>
<feature type="compositionally biased region" description="Low complexity" evidence="7">
    <location>
        <begin position="573"/>
        <end position="586"/>
    </location>
</feature>
<evidence type="ECO:0000256" key="2">
    <source>
        <dbReference type="ARBA" id="ARBA00022695"/>
    </source>
</evidence>
<keyword evidence="2" id="KW-0548">Nucleotidyltransferase</keyword>
<dbReference type="PANTHER" id="PTHR10170:SF10">
    <property type="entry name" value="HUNTINGTIN"/>
    <property type="match status" value="1"/>
</dbReference>
<dbReference type="InterPro" id="IPR043502">
    <property type="entry name" value="DNA/RNA_pol_sf"/>
</dbReference>
<keyword evidence="11" id="KW-1185">Reference proteome</keyword>
<dbReference type="SUPFAM" id="SSF56672">
    <property type="entry name" value="DNA/RNA polymerases"/>
    <property type="match status" value="1"/>
</dbReference>
<dbReference type="Proteomes" id="UP001176940">
    <property type="component" value="Unassembled WGS sequence"/>
</dbReference>
<evidence type="ECO:0000256" key="4">
    <source>
        <dbReference type="ARBA" id="ARBA00022759"/>
    </source>
</evidence>
<reference evidence="10" key="1">
    <citation type="submission" date="2023-07" db="EMBL/GenBank/DDBJ databases">
        <authorList>
            <person name="Stuckert A."/>
        </authorList>
    </citation>
    <scope>NUCLEOTIDE SEQUENCE</scope>
</reference>
<dbReference type="InterPro" id="IPR041373">
    <property type="entry name" value="RT_RNaseH"/>
</dbReference>
<name>A0ABN9M5J7_9NEOB</name>
<feature type="compositionally biased region" description="Polar residues" evidence="7">
    <location>
        <begin position="611"/>
        <end position="627"/>
    </location>
</feature>
<evidence type="ECO:0008006" key="12">
    <source>
        <dbReference type="Google" id="ProtNLM"/>
    </source>
</evidence>
<dbReference type="InterPro" id="IPR028426">
    <property type="entry name" value="Huntingtin_fam"/>
</dbReference>
<dbReference type="InterPro" id="IPR054465">
    <property type="entry name" value="Integrase_p58-like_C"/>
</dbReference>
<evidence type="ECO:0000259" key="9">
    <source>
        <dbReference type="Pfam" id="PF22938"/>
    </source>
</evidence>
<dbReference type="EMBL" id="CAUEEQ010044592">
    <property type="protein sequence ID" value="CAJ0957999.1"/>
    <property type="molecule type" value="Genomic_DNA"/>
</dbReference>
<keyword evidence="3" id="KW-0540">Nuclease</keyword>
<keyword evidence="4" id="KW-0255">Endonuclease</keyword>
<feature type="domain" description="Reverse transcriptase RNase H-like" evidence="8">
    <location>
        <begin position="202"/>
        <end position="282"/>
    </location>
</feature>
<keyword evidence="1" id="KW-0808">Transferase</keyword>
<protein>
    <recommendedName>
        <fullName evidence="12">Reverse transcriptase RNase H-like domain-containing protein</fullName>
    </recommendedName>
</protein>
<organism evidence="10 11">
    <name type="scientific">Ranitomeya imitator</name>
    <name type="common">mimic poison frog</name>
    <dbReference type="NCBI Taxonomy" id="111125"/>
    <lineage>
        <taxon>Eukaryota</taxon>
        <taxon>Metazoa</taxon>
        <taxon>Chordata</taxon>
        <taxon>Craniata</taxon>
        <taxon>Vertebrata</taxon>
        <taxon>Euteleostomi</taxon>
        <taxon>Amphibia</taxon>
        <taxon>Batrachia</taxon>
        <taxon>Anura</taxon>
        <taxon>Neobatrachia</taxon>
        <taxon>Hyloidea</taxon>
        <taxon>Dendrobatidae</taxon>
        <taxon>Dendrobatinae</taxon>
        <taxon>Ranitomeya</taxon>
    </lineage>
</organism>
<dbReference type="CDD" id="cd09274">
    <property type="entry name" value="RNase_HI_RT_Ty3"/>
    <property type="match status" value="1"/>
</dbReference>
<evidence type="ECO:0000256" key="5">
    <source>
        <dbReference type="ARBA" id="ARBA00022801"/>
    </source>
</evidence>
<dbReference type="Pfam" id="PF22938">
    <property type="entry name" value="Integrase_p58_C"/>
    <property type="match status" value="1"/>
</dbReference>
<comment type="caution">
    <text evidence="10">The sequence shown here is derived from an EMBL/GenBank/DDBJ whole genome shotgun (WGS) entry which is preliminary data.</text>
</comment>
<proteinExistence type="predicted"/>
<feature type="domain" description="Integrase p58-like C-terminal" evidence="9">
    <location>
        <begin position="48"/>
        <end position="79"/>
    </location>
</feature>
<evidence type="ECO:0000256" key="3">
    <source>
        <dbReference type="ARBA" id="ARBA00022722"/>
    </source>
</evidence>
<evidence type="ECO:0000256" key="6">
    <source>
        <dbReference type="ARBA" id="ARBA00022918"/>
    </source>
</evidence>
<evidence type="ECO:0000313" key="11">
    <source>
        <dbReference type="Proteomes" id="UP001176940"/>
    </source>
</evidence>
<evidence type="ECO:0000256" key="7">
    <source>
        <dbReference type="SAM" id="MobiDB-lite"/>
    </source>
</evidence>
<sequence length="1196" mass="134165">MQKLSNLAHENVIQAQINLKVWYDRNARLRAYEEGQKNKLQAAWEGLYTVHKRLNDVNYVVTLDEHAKRQKVFHVNTLKAHHAREACVLPVCSLPEEGKADLLLDVGARTQYIDALESAEFNPELSHSQRSELMGALIEFTKVFTGEPGRTHLAVHHVDTGTNPPVRQSAYRVSAEVKAHMRKQVEEMLKLKLAKASYLTIMEQGEEHPILYLSRKLLPRKVDYATIKKECLAIVWALQKLQPYLYGRNFTVITDHNPLSWLNRVVGDNGKLLRWRLILQQYDFTIQHKKGVDHGNADDLSRQDGAEPDTCSGADLLVPKLFYSCDQGQADPVVAAARDQSSVYLKLLMHETQPASHFAVSTITRIYKGYNILHGPTDVSMENNLSKVITAVSHALTTSTTRALTFGCCEALCLLSTAYPVCTWSVGWHCGYIVSSGAQASRIQLYKNRGRSFSISQQSPSEDPRKCCTAGMANMILSLLSSAWFPLDLSAHQDALILTGNLLAATAPKSLKNPWPAEDEANQGTNKQEEPWPALGDRSIVGMVDQLFVHLLKAINICAHVIDDVTPGPVVKTTLPSLTNPPSLSPIRRKGKEKESAEQTAVPLSPKKSTDSTPASRQTDASGPAQASKSLGSFYHLPSYLKLYDVLKATYANYKVTLDLQNNNEKFGGFLRSALDVLSQILELATLTDIGKCVEEILGYLKSCFSREPVMATVCVQQLLKTLFGTNLASQFEALSSNPGKSQGKAQRLGSSNLRPGLYHYCFMAPYTHFTQALADASLRNMVQADQEQDTSGWFDVLQKVSSQLKNNITNVTKHRADKNTIHNHIRLFEPLVIKALKQYTTTTSVHLQRQVLDLLAQLVQLRVNYCLLDSDQVFIGFVLKQFEYIEVGQFRESEAIIPNVFFFLVLLSYERYHSKQIIGIPKIIQLCDGIMASGRKAVTHAIPALQPIVHDLFVLRGANKADAGKELETQKEVVVSMLLRLIQYHQVLEMFILVLQQCHKENEDKWKRLSRQIADIILPMLTKQQMHIDSHEALGVLNSLFETLAPSSLRPVDMLLRSMFVIPYTMASVSTVQLWISGILAILRVLISQSTEDIVLSRIQELSFSPVLISCQNITRLRDRDNNRQSSEEDAEQNQVKAPPEETFSRFLLQLVGILLEDIVHKELKVDLSDQQHTFYCQQLGTLLMCLVHIFKSGK</sequence>
<gene>
    <name evidence="10" type="ORF">RIMI_LOCUS16155050</name>
</gene>
<dbReference type="Pfam" id="PF17917">
    <property type="entry name" value="RT_RNaseH"/>
    <property type="match status" value="1"/>
</dbReference>
<dbReference type="InterPro" id="IPR024613">
    <property type="entry name" value="Huntingtin_N_HEAT_rpt-2"/>
</dbReference>
<evidence type="ECO:0000259" key="8">
    <source>
        <dbReference type="Pfam" id="PF17917"/>
    </source>
</evidence>
<feature type="region of interest" description="Disordered" evidence="7">
    <location>
        <begin position="1120"/>
        <end position="1140"/>
    </location>
</feature>
<keyword evidence="5" id="KW-0378">Hydrolase</keyword>
<dbReference type="Pfam" id="PF12372">
    <property type="entry name" value="Htt_N-HEAT"/>
    <property type="match status" value="1"/>
</dbReference>
<evidence type="ECO:0000256" key="1">
    <source>
        <dbReference type="ARBA" id="ARBA00022679"/>
    </source>
</evidence>
<dbReference type="PANTHER" id="PTHR10170">
    <property type="entry name" value="HUNTINGTON DISEASE PROTEIN"/>
    <property type="match status" value="1"/>
</dbReference>